<keyword evidence="7" id="KW-0521">NADP</keyword>
<dbReference type="GO" id="GO:0005975">
    <property type="term" value="P:carbohydrate metabolic process"/>
    <property type="evidence" value="ECO:0007669"/>
    <property type="project" value="InterPro"/>
</dbReference>
<dbReference type="GO" id="GO:0005829">
    <property type="term" value="C:cytosol"/>
    <property type="evidence" value="ECO:0007669"/>
    <property type="project" value="TreeGrafter"/>
</dbReference>
<evidence type="ECO:0000256" key="9">
    <source>
        <dbReference type="PIRSR" id="PIRSR000114-2"/>
    </source>
</evidence>
<comment type="catalytic activity">
    <reaction evidence="7">
        <text>sn-glycerol 3-phosphate + NAD(+) = dihydroxyacetone phosphate + NADH + H(+)</text>
        <dbReference type="Rhea" id="RHEA:11092"/>
        <dbReference type="ChEBI" id="CHEBI:15378"/>
        <dbReference type="ChEBI" id="CHEBI:57540"/>
        <dbReference type="ChEBI" id="CHEBI:57597"/>
        <dbReference type="ChEBI" id="CHEBI:57642"/>
        <dbReference type="ChEBI" id="CHEBI:57945"/>
        <dbReference type="EC" id="1.1.1.94"/>
    </reaction>
</comment>
<dbReference type="PANTHER" id="PTHR11728:SF1">
    <property type="entry name" value="GLYCEROL-3-PHOSPHATE DEHYDROGENASE [NAD(+)] 2, CHLOROPLASTIC"/>
    <property type="match status" value="1"/>
</dbReference>
<organism evidence="15 16">
    <name type="scientific">Candidatus Magasanikbacteria bacterium CG10_big_fil_rev_8_21_14_0_10_43_6</name>
    <dbReference type="NCBI Taxonomy" id="1974650"/>
    <lineage>
        <taxon>Bacteria</taxon>
        <taxon>Candidatus Magasanikiibacteriota</taxon>
    </lineage>
</organism>
<feature type="binding site" evidence="7">
    <location>
        <position position="16"/>
    </location>
    <ligand>
        <name>NADPH</name>
        <dbReference type="ChEBI" id="CHEBI:57783"/>
    </ligand>
</feature>
<evidence type="ECO:0000256" key="8">
    <source>
        <dbReference type="PIRSR" id="PIRSR000114-1"/>
    </source>
</evidence>
<dbReference type="Gene3D" id="3.40.50.720">
    <property type="entry name" value="NAD(P)-binding Rossmann-like Domain"/>
    <property type="match status" value="1"/>
</dbReference>
<proteinExistence type="inferred from homology"/>
<evidence type="ECO:0000256" key="7">
    <source>
        <dbReference type="HAMAP-Rule" id="MF_00394"/>
    </source>
</evidence>
<evidence type="ECO:0000256" key="1">
    <source>
        <dbReference type="ARBA" id="ARBA00011009"/>
    </source>
</evidence>
<dbReference type="PROSITE" id="PS00957">
    <property type="entry name" value="NAD_G3PDH"/>
    <property type="match status" value="1"/>
</dbReference>
<dbReference type="PIRSF" id="PIRSF000114">
    <property type="entry name" value="Glycerol-3-P_dh"/>
    <property type="match status" value="1"/>
</dbReference>
<feature type="binding site" evidence="7">
    <location>
        <position position="251"/>
    </location>
    <ligand>
        <name>sn-glycerol 3-phosphate</name>
        <dbReference type="ChEBI" id="CHEBI:57597"/>
    </ligand>
</feature>
<feature type="binding site" evidence="9">
    <location>
        <begin position="262"/>
        <end position="263"/>
    </location>
    <ligand>
        <name>substrate</name>
    </ligand>
</feature>
<comment type="catalytic activity">
    <reaction evidence="7 12">
        <text>sn-glycerol 3-phosphate + NADP(+) = dihydroxyacetone phosphate + NADPH + H(+)</text>
        <dbReference type="Rhea" id="RHEA:11096"/>
        <dbReference type="ChEBI" id="CHEBI:15378"/>
        <dbReference type="ChEBI" id="CHEBI:57597"/>
        <dbReference type="ChEBI" id="CHEBI:57642"/>
        <dbReference type="ChEBI" id="CHEBI:57783"/>
        <dbReference type="ChEBI" id="CHEBI:58349"/>
        <dbReference type="EC" id="1.1.1.94"/>
    </reaction>
</comment>
<dbReference type="PANTHER" id="PTHR11728">
    <property type="entry name" value="GLYCEROL-3-PHOSPHATE DEHYDROGENASE"/>
    <property type="match status" value="1"/>
</dbReference>
<gene>
    <name evidence="7" type="primary">gpsA</name>
    <name evidence="15" type="ORF">COU33_00535</name>
</gene>
<dbReference type="NCBIfam" id="NF000940">
    <property type="entry name" value="PRK00094.1-2"/>
    <property type="match status" value="1"/>
</dbReference>
<dbReference type="Gene3D" id="1.10.1040.10">
    <property type="entry name" value="N-(1-d-carboxylethyl)-l-norvaline Dehydrogenase, domain 2"/>
    <property type="match status" value="1"/>
</dbReference>
<dbReference type="EMBL" id="PFBZ01000020">
    <property type="protein sequence ID" value="PIT86917.1"/>
    <property type="molecule type" value="Genomic_DNA"/>
</dbReference>
<feature type="active site" description="Proton acceptor" evidence="7 8">
    <location>
        <position position="198"/>
    </location>
</feature>
<dbReference type="UniPathway" id="UPA00940"/>
<dbReference type="InterPro" id="IPR006109">
    <property type="entry name" value="G3P_DH_NAD-dep_C"/>
</dbReference>
<keyword evidence="7 10" id="KW-0520">NAD</keyword>
<dbReference type="SUPFAM" id="SSF51735">
    <property type="entry name" value="NAD(P)-binding Rossmann-fold domains"/>
    <property type="match status" value="1"/>
</dbReference>
<reference evidence="16" key="1">
    <citation type="submission" date="2017-09" db="EMBL/GenBank/DDBJ databases">
        <title>Depth-based differentiation of microbial function through sediment-hosted aquifers and enrichment of novel symbionts in the deep terrestrial subsurface.</title>
        <authorList>
            <person name="Probst A.J."/>
            <person name="Ladd B."/>
            <person name="Jarett J.K."/>
            <person name="Geller-Mcgrath D.E."/>
            <person name="Sieber C.M.K."/>
            <person name="Emerson J.B."/>
            <person name="Anantharaman K."/>
            <person name="Thomas B.C."/>
            <person name="Malmstrom R."/>
            <person name="Stieglmeier M."/>
            <person name="Klingl A."/>
            <person name="Woyke T."/>
            <person name="Ryan C.M."/>
            <person name="Banfield J.F."/>
        </authorList>
    </citation>
    <scope>NUCLEOTIDE SEQUENCE [LARGE SCALE GENOMIC DNA]</scope>
</reference>
<protein>
    <recommendedName>
        <fullName evidence="7">Glycerol-3-phosphate dehydrogenase [NAD(P)+]</fullName>
        <ecNumber evidence="7">1.1.1.94</ecNumber>
    </recommendedName>
    <alternativeName>
        <fullName evidence="7">NAD(P)(+)-dependent glycerol-3-phosphate dehydrogenase</fullName>
    </alternativeName>
    <alternativeName>
        <fullName evidence="7">NAD(P)H-dependent dihydroxyacetone-phosphate reductase</fullName>
    </alternativeName>
</protein>
<sequence length="334" mass="36609">MKKGRHTIAVLGAGNFGTAFAHILGQNGHRVHLWNWEEDLIPLKQIKRFRENKMYLKGIHLSEHIHPTEDIEAAVQNAQFVFFAMPSGHVQHTLSYISSLIADNAVLVDLSKGIDPHSLALIPHIMAKHVRPVLKKNIVTISGPSIASQMAKGEKTMMNIASKNVAAMKRVVQVVENGHIRLISTKDVIGVEVAGSFKNVYAIAMGMCDGLGMSLNTKAALITYAVEEIAQLAKAMGGNKRTVYGLAGLGDLVGTALCQDSRNRRFGECLAAGMGSIAACKKIDQTVEGIDAATCLMRLKKKYRLTLPFTEMIYLCIKGNTDVRKRFDRFIQTV</sequence>
<dbReference type="GO" id="GO:0046167">
    <property type="term" value="P:glycerol-3-phosphate biosynthetic process"/>
    <property type="evidence" value="ECO:0007669"/>
    <property type="project" value="UniProtKB-UniRule"/>
</dbReference>
<feature type="binding site" evidence="7">
    <location>
        <position position="112"/>
    </location>
    <ligand>
        <name>NADPH</name>
        <dbReference type="ChEBI" id="CHEBI:57783"/>
    </ligand>
</feature>
<dbReference type="HAMAP" id="MF_00394">
    <property type="entry name" value="NAD_Glyc3P_dehydrog"/>
    <property type="match status" value="1"/>
</dbReference>
<dbReference type="InterPro" id="IPR011128">
    <property type="entry name" value="G3P_DH_NAD-dep_N"/>
</dbReference>
<keyword evidence="6 7" id="KW-1208">Phospholipid metabolism</keyword>
<dbReference type="NCBIfam" id="NF000942">
    <property type="entry name" value="PRK00094.1-4"/>
    <property type="match status" value="1"/>
</dbReference>
<feature type="domain" description="Glycerol-3-phosphate dehydrogenase NAD-dependent N-terminal" evidence="13">
    <location>
        <begin position="8"/>
        <end position="166"/>
    </location>
</feature>
<comment type="function">
    <text evidence="7">Catalyzes the reduction of the glycolytic intermediate dihydroxyacetone phosphate (DHAP) to sn-glycerol 3-phosphate (G3P), the key precursor for phospholipid synthesis.</text>
</comment>
<name>A0A2M6W282_9BACT</name>
<keyword evidence="7" id="KW-0963">Cytoplasm</keyword>
<accession>A0A2M6W282</accession>
<feature type="binding site" evidence="7">
    <location>
        <position position="145"/>
    </location>
    <ligand>
        <name>sn-glycerol 3-phosphate</name>
        <dbReference type="ChEBI" id="CHEBI:57597"/>
    </ligand>
</feature>
<feature type="binding site" evidence="10">
    <location>
        <begin position="12"/>
        <end position="17"/>
    </location>
    <ligand>
        <name>NAD(+)</name>
        <dbReference type="ChEBI" id="CHEBI:57540"/>
    </ligand>
</feature>
<dbReference type="InterPro" id="IPR036291">
    <property type="entry name" value="NAD(P)-bd_dom_sf"/>
</dbReference>
<feature type="binding site" evidence="7">
    <location>
        <position position="261"/>
    </location>
    <ligand>
        <name>sn-glycerol 3-phosphate</name>
        <dbReference type="ChEBI" id="CHEBI:57597"/>
    </ligand>
</feature>
<dbReference type="EC" id="1.1.1.94" evidence="7"/>
<dbReference type="SUPFAM" id="SSF48179">
    <property type="entry name" value="6-phosphogluconate dehydrogenase C-terminal domain-like"/>
    <property type="match status" value="1"/>
</dbReference>
<feature type="binding site" evidence="7">
    <location>
        <position position="55"/>
    </location>
    <ligand>
        <name>NADPH</name>
        <dbReference type="ChEBI" id="CHEBI:57783"/>
    </ligand>
</feature>
<feature type="binding site" evidence="10">
    <location>
        <position position="147"/>
    </location>
    <ligand>
        <name>NAD(+)</name>
        <dbReference type="ChEBI" id="CHEBI:57540"/>
    </ligand>
</feature>
<comment type="pathway">
    <text evidence="7">Membrane lipid metabolism; glycerophospholipid metabolism.</text>
</comment>
<dbReference type="GO" id="GO:0046168">
    <property type="term" value="P:glycerol-3-phosphate catabolic process"/>
    <property type="evidence" value="ECO:0007669"/>
    <property type="project" value="InterPro"/>
</dbReference>
<comment type="similarity">
    <text evidence="1 7 11">Belongs to the NAD-dependent glycerol-3-phosphate dehydrogenase family.</text>
</comment>
<evidence type="ECO:0000256" key="2">
    <source>
        <dbReference type="ARBA" id="ARBA00022516"/>
    </source>
</evidence>
<feature type="binding site" evidence="10">
    <location>
        <position position="262"/>
    </location>
    <ligand>
        <name>NAD(+)</name>
        <dbReference type="ChEBI" id="CHEBI:57540"/>
    </ligand>
</feature>
<feature type="domain" description="Glycerol-3-phosphate dehydrogenase NAD-dependent C-terminal" evidence="14">
    <location>
        <begin position="187"/>
        <end position="325"/>
    </location>
</feature>
<evidence type="ECO:0000256" key="11">
    <source>
        <dbReference type="RuleBase" id="RU000437"/>
    </source>
</evidence>
<dbReference type="InterPro" id="IPR008927">
    <property type="entry name" value="6-PGluconate_DH-like_C_sf"/>
</dbReference>
<evidence type="ECO:0000256" key="12">
    <source>
        <dbReference type="RuleBase" id="RU000439"/>
    </source>
</evidence>
<comment type="caution">
    <text evidence="7">Lacks conserved residue(s) required for the propagation of feature annotation.</text>
</comment>
<keyword evidence="5 7" id="KW-0594">Phospholipid biosynthesis</keyword>
<evidence type="ECO:0000256" key="3">
    <source>
        <dbReference type="ARBA" id="ARBA00023002"/>
    </source>
</evidence>
<dbReference type="GO" id="GO:0006650">
    <property type="term" value="P:glycerophospholipid metabolic process"/>
    <property type="evidence" value="ECO:0007669"/>
    <property type="project" value="UniProtKB-UniRule"/>
</dbReference>
<feature type="binding site" evidence="7">
    <location>
        <position position="288"/>
    </location>
    <ligand>
        <name>NADPH</name>
        <dbReference type="ChEBI" id="CHEBI:57783"/>
    </ligand>
</feature>
<dbReference type="InterPro" id="IPR006168">
    <property type="entry name" value="G3P_DH_NAD-dep"/>
</dbReference>
<dbReference type="AlphaFoldDB" id="A0A2M6W282"/>
<feature type="binding site" evidence="9">
    <location>
        <position position="112"/>
    </location>
    <ligand>
        <name>substrate</name>
    </ligand>
</feature>
<keyword evidence="3 7" id="KW-0560">Oxidoreductase</keyword>
<dbReference type="GO" id="GO:0008654">
    <property type="term" value="P:phospholipid biosynthetic process"/>
    <property type="evidence" value="ECO:0007669"/>
    <property type="project" value="UniProtKB-KW"/>
</dbReference>
<evidence type="ECO:0000313" key="16">
    <source>
        <dbReference type="Proteomes" id="UP000229362"/>
    </source>
</evidence>
<evidence type="ECO:0000256" key="10">
    <source>
        <dbReference type="PIRSR" id="PIRSR000114-3"/>
    </source>
</evidence>
<dbReference type="GO" id="GO:0141153">
    <property type="term" value="F:glycerol-3-phosphate dehydrogenase (NADP+) activity"/>
    <property type="evidence" value="ECO:0007669"/>
    <property type="project" value="RHEA"/>
</dbReference>
<dbReference type="GO" id="GO:0141152">
    <property type="term" value="F:glycerol-3-phosphate dehydrogenase (NAD+) activity"/>
    <property type="evidence" value="ECO:0007669"/>
    <property type="project" value="RHEA"/>
</dbReference>
<keyword evidence="2 7" id="KW-0444">Lipid biosynthesis</keyword>
<comment type="caution">
    <text evidence="15">The sequence shown here is derived from an EMBL/GenBank/DDBJ whole genome shotgun (WGS) entry which is preliminary data.</text>
</comment>
<evidence type="ECO:0000259" key="13">
    <source>
        <dbReference type="Pfam" id="PF01210"/>
    </source>
</evidence>
<feature type="binding site" evidence="7">
    <location>
        <position position="262"/>
    </location>
    <ligand>
        <name>sn-glycerol 3-phosphate</name>
        <dbReference type="ChEBI" id="CHEBI:57597"/>
    </ligand>
</feature>
<feature type="binding site" evidence="7">
    <location>
        <position position="147"/>
    </location>
    <ligand>
        <name>NADPH</name>
        <dbReference type="ChEBI" id="CHEBI:57783"/>
    </ligand>
</feature>
<feature type="binding site" evidence="7">
    <location>
        <position position="262"/>
    </location>
    <ligand>
        <name>NADPH</name>
        <dbReference type="ChEBI" id="CHEBI:57783"/>
    </ligand>
</feature>
<feature type="binding site" evidence="7">
    <location>
        <position position="198"/>
    </location>
    <ligand>
        <name>sn-glycerol 3-phosphate</name>
        <dbReference type="ChEBI" id="CHEBI:57597"/>
    </ligand>
</feature>
<keyword evidence="4 7" id="KW-0443">Lipid metabolism</keyword>
<evidence type="ECO:0000313" key="15">
    <source>
        <dbReference type="EMBL" id="PIT86917.1"/>
    </source>
</evidence>
<dbReference type="Pfam" id="PF01210">
    <property type="entry name" value="NAD_Gly3P_dh_N"/>
    <property type="match status" value="1"/>
</dbReference>
<feature type="binding site" evidence="7">
    <location>
        <position position="112"/>
    </location>
    <ligand>
        <name>sn-glycerol 3-phosphate</name>
        <dbReference type="ChEBI" id="CHEBI:57597"/>
    </ligand>
</feature>
<feature type="binding site" evidence="7">
    <location>
        <position position="263"/>
    </location>
    <ligand>
        <name>sn-glycerol 3-phosphate</name>
        <dbReference type="ChEBI" id="CHEBI:57597"/>
    </ligand>
</feature>
<dbReference type="PRINTS" id="PR00077">
    <property type="entry name" value="GPDHDRGNASE"/>
</dbReference>
<feature type="binding site" evidence="7">
    <location>
        <position position="143"/>
    </location>
    <ligand>
        <name>sn-glycerol 3-phosphate</name>
        <dbReference type="ChEBI" id="CHEBI:57597"/>
    </ligand>
</feature>
<evidence type="ECO:0000256" key="5">
    <source>
        <dbReference type="ARBA" id="ARBA00023209"/>
    </source>
</evidence>
<evidence type="ECO:0000256" key="4">
    <source>
        <dbReference type="ARBA" id="ARBA00023098"/>
    </source>
</evidence>
<comment type="subcellular location">
    <subcellularLocation>
        <location evidence="7">Cytoplasm</location>
    </subcellularLocation>
</comment>
<dbReference type="Proteomes" id="UP000229362">
    <property type="component" value="Unassembled WGS sequence"/>
</dbReference>
<dbReference type="InterPro" id="IPR013328">
    <property type="entry name" value="6PGD_dom2"/>
</dbReference>
<keyword evidence="7" id="KW-0547">Nucleotide-binding</keyword>
<evidence type="ECO:0000256" key="6">
    <source>
        <dbReference type="ARBA" id="ARBA00023264"/>
    </source>
</evidence>
<evidence type="ECO:0000259" key="14">
    <source>
        <dbReference type="Pfam" id="PF07479"/>
    </source>
</evidence>
<dbReference type="GO" id="GO:0051287">
    <property type="term" value="F:NAD binding"/>
    <property type="evidence" value="ECO:0007669"/>
    <property type="project" value="InterPro"/>
</dbReference>
<dbReference type="Pfam" id="PF07479">
    <property type="entry name" value="NAD_Gly3P_dh_C"/>
    <property type="match status" value="1"/>
</dbReference>